<sequence>MNDPNLILQVVFYKSELDNEPVREWLKSFQLDKEIFLMALMTIKDLENLQATLSEAGQDYQLELENGKIIVMGPSDIISSEIGVRLIAFLFAWVEPRRLGRIFDSAGGFIMPDTNLKAPDVSFVRASQLQQSVRYFAKLVPDLVVEIKSQSDRVKTLEKKLKKFLELGAIVGILIDPDELTVTVYRPTGEPIILANEDILTLPELFPGWELSISALWPPIFTEAEVDD</sequence>
<dbReference type="AlphaFoldDB" id="A0A073CSJ0"/>
<dbReference type="InterPro" id="IPR008538">
    <property type="entry name" value="Uma2"/>
</dbReference>
<proteinExistence type="predicted"/>
<dbReference type="SUPFAM" id="SSF52980">
    <property type="entry name" value="Restriction endonuclease-like"/>
    <property type="match status" value="1"/>
</dbReference>
<dbReference type="Gene3D" id="3.90.1570.10">
    <property type="entry name" value="tt1808, chain A"/>
    <property type="match status" value="1"/>
</dbReference>
<dbReference type="Proteomes" id="UP000027395">
    <property type="component" value="Chromosome"/>
</dbReference>
<name>A0A073CSJ0_PLAA1</name>
<evidence type="ECO:0000313" key="3">
    <source>
        <dbReference type="Proteomes" id="UP000027395"/>
    </source>
</evidence>
<reference evidence="2 3" key="1">
    <citation type="journal article" date="2014" name="Appl. Environ. Microbiol.">
        <title>Elucidation of insertion elements encoded on plasmids and in vitro construction of shuttle vectors from the toxic cyanobacterium Planktothrix.</title>
        <authorList>
            <person name="Christiansen G."/>
            <person name="Goesmann A."/>
            <person name="Kurmayer R."/>
        </authorList>
    </citation>
    <scope>NUCLEOTIDE SEQUENCE [LARGE SCALE GENOMIC DNA]</scope>
    <source>
        <strain evidence="2 3">NIVA-CYA 126/8</strain>
    </source>
</reference>
<dbReference type="PANTHER" id="PTHR34107:SF7">
    <property type="entry name" value="SLR2092 PROTEIN"/>
    <property type="match status" value="1"/>
</dbReference>
<gene>
    <name evidence="2" type="ORF">A19Y_2036</name>
</gene>
<organism evidence="2 3">
    <name type="scientific">Planktothrix agardhii (strain NIVA-CYA 126/8)</name>
    <dbReference type="NCBI Taxonomy" id="388467"/>
    <lineage>
        <taxon>Bacteria</taxon>
        <taxon>Bacillati</taxon>
        <taxon>Cyanobacteriota</taxon>
        <taxon>Cyanophyceae</taxon>
        <taxon>Oscillatoriophycideae</taxon>
        <taxon>Oscillatoriales</taxon>
        <taxon>Microcoleaceae</taxon>
        <taxon>Planktothrix</taxon>
    </lineage>
</organism>
<protein>
    <recommendedName>
        <fullName evidence="1">Putative restriction endonuclease domain-containing protein</fullName>
    </recommendedName>
</protein>
<keyword evidence="3" id="KW-1185">Reference proteome</keyword>
<dbReference type="PANTHER" id="PTHR34107">
    <property type="entry name" value="SLL0198 PROTEIN-RELATED"/>
    <property type="match status" value="1"/>
</dbReference>
<dbReference type="HOGENOM" id="CLU_076312_3_1_3"/>
<evidence type="ECO:0000259" key="1">
    <source>
        <dbReference type="Pfam" id="PF05685"/>
    </source>
</evidence>
<dbReference type="InterPro" id="IPR011335">
    <property type="entry name" value="Restrct_endonuc-II-like"/>
</dbReference>
<dbReference type="CDD" id="cd06260">
    <property type="entry name" value="DUF820-like"/>
    <property type="match status" value="1"/>
</dbReference>
<dbReference type="eggNOG" id="COG4636">
    <property type="taxonomic scope" value="Bacteria"/>
</dbReference>
<evidence type="ECO:0000313" key="2">
    <source>
        <dbReference type="EMBL" id="KEI67005.1"/>
    </source>
</evidence>
<dbReference type="STRING" id="388467.A19Y_2036"/>
<feature type="domain" description="Putative restriction endonuclease" evidence="1">
    <location>
        <begin position="56"/>
        <end position="213"/>
    </location>
</feature>
<dbReference type="Pfam" id="PF05685">
    <property type="entry name" value="Uma2"/>
    <property type="match status" value="1"/>
</dbReference>
<dbReference type="PATRIC" id="fig|388467.6.peg.1983"/>
<accession>A0A073CSJ0</accession>
<dbReference type="EMBL" id="CM002803">
    <property type="protein sequence ID" value="KEI67005.1"/>
    <property type="molecule type" value="Genomic_DNA"/>
</dbReference>
<dbReference type="InterPro" id="IPR012296">
    <property type="entry name" value="Nuclease_put_TT1808"/>
</dbReference>